<sequence>VARAARAGDAGGSSGDRRRVGFPVAMAVVVILGVLLVGWARSSREATSAPRLGDHWHSVYDLYSCIGEGSWTWRPKIVVERDPDGIHTHGDGLIHIHPFNSNATGRRSQLGVFFEAFGGYITDSAVKLDTGEVIEEGFDCEGQPAVLTVARFDAQDRGRDPQLYTQDLADIRFLKNLEAFTIGFLPAGKTPPPPRPERFTFLETVDPRALISNVPVLELPTTTTSG</sequence>
<dbReference type="AlphaFoldDB" id="A0A382JBN4"/>
<organism evidence="2">
    <name type="scientific">marine metagenome</name>
    <dbReference type="NCBI Taxonomy" id="408172"/>
    <lineage>
        <taxon>unclassified sequences</taxon>
        <taxon>metagenomes</taxon>
        <taxon>ecological metagenomes</taxon>
    </lineage>
</organism>
<reference evidence="2" key="1">
    <citation type="submission" date="2018-05" db="EMBL/GenBank/DDBJ databases">
        <authorList>
            <person name="Lanie J.A."/>
            <person name="Ng W.-L."/>
            <person name="Kazmierczak K.M."/>
            <person name="Andrzejewski T.M."/>
            <person name="Davidsen T.M."/>
            <person name="Wayne K.J."/>
            <person name="Tettelin H."/>
            <person name="Glass J.I."/>
            <person name="Rusch D."/>
            <person name="Podicherti R."/>
            <person name="Tsui H.-C.T."/>
            <person name="Winkler M.E."/>
        </authorList>
    </citation>
    <scope>NUCLEOTIDE SEQUENCE</scope>
</reference>
<protein>
    <submittedName>
        <fullName evidence="2">Uncharacterized protein</fullName>
    </submittedName>
</protein>
<evidence type="ECO:0000256" key="1">
    <source>
        <dbReference type="SAM" id="Phobius"/>
    </source>
</evidence>
<dbReference type="EMBL" id="UINC01072975">
    <property type="protein sequence ID" value="SVC09005.1"/>
    <property type="molecule type" value="Genomic_DNA"/>
</dbReference>
<name>A0A382JBN4_9ZZZZ</name>
<gene>
    <name evidence="2" type="ORF">METZ01_LOCUS261859</name>
</gene>
<feature type="non-terminal residue" evidence="2">
    <location>
        <position position="1"/>
    </location>
</feature>
<keyword evidence="1" id="KW-1133">Transmembrane helix</keyword>
<keyword evidence="1" id="KW-0472">Membrane</keyword>
<evidence type="ECO:0000313" key="2">
    <source>
        <dbReference type="EMBL" id="SVC09005.1"/>
    </source>
</evidence>
<feature type="transmembrane region" description="Helical" evidence="1">
    <location>
        <begin position="20"/>
        <end position="40"/>
    </location>
</feature>
<keyword evidence="1" id="KW-0812">Transmembrane</keyword>
<accession>A0A382JBN4</accession>
<proteinExistence type="predicted"/>